<dbReference type="AlphaFoldDB" id="A0A6H2DN16"/>
<dbReference type="RefSeq" id="WP_168820330.1">
    <property type="nucleotide sequence ID" value="NZ_CP051217.1"/>
</dbReference>
<name>A0A6H2DN16_9SPHN</name>
<dbReference type="InterPro" id="IPR016181">
    <property type="entry name" value="Acyl_CoA_acyltransferase"/>
</dbReference>
<sequence length="181" mass="20815">MAEFRLETERLVMREWHEDDLDAFHAINSDPRVMETLGPLKDREEIINLISRLQALQEKDGCCFWALETKSDGALIGWCGMIRGAHDVPVKDKLEIGWRLEFDSWGKGYVTEAAKKCIEWAADQFPDEEVWAITSVDNHRSRAVMQRLGMSHLPDLDFDHPLVEPGSHLLRHVTYCTKANP</sequence>
<dbReference type="InterPro" id="IPR000182">
    <property type="entry name" value="GNAT_dom"/>
</dbReference>
<feature type="domain" description="N-acetyltransferase" evidence="1">
    <location>
        <begin position="11"/>
        <end position="176"/>
    </location>
</feature>
<dbReference type="Pfam" id="PF13302">
    <property type="entry name" value="Acetyltransf_3"/>
    <property type="match status" value="1"/>
</dbReference>
<dbReference type="PROSITE" id="PS51186">
    <property type="entry name" value="GNAT"/>
    <property type="match status" value="1"/>
</dbReference>
<dbReference type="SUPFAM" id="SSF55729">
    <property type="entry name" value="Acyl-CoA N-acyltransferases (Nat)"/>
    <property type="match status" value="1"/>
</dbReference>
<protein>
    <submittedName>
        <fullName evidence="2">GNAT family N-acetyltransferase</fullName>
    </submittedName>
</protein>
<proteinExistence type="predicted"/>
<dbReference type="EMBL" id="CP051217">
    <property type="protein sequence ID" value="QJB70062.1"/>
    <property type="molecule type" value="Genomic_DNA"/>
</dbReference>
<dbReference type="GO" id="GO:0016747">
    <property type="term" value="F:acyltransferase activity, transferring groups other than amino-acyl groups"/>
    <property type="evidence" value="ECO:0007669"/>
    <property type="project" value="InterPro"/>
</dbReference>
<organism evidence="2 3">
    <name type="scientific">Parasphingorhabdus halotolerans</name>
    <dbReference type="NCBI Taxonomy" id="2725558"/>
    <lineage>
        <taxon>Bacteria</taxon>
        <taxon>Pseudomonadati</taxon>
        <taxon>Pseudomonadota</taxon>
        <taxon>Alphaproteobacteria</taxon>
        <taxon>Sphingomonadales</taxon>
        <taxon>Sphingomonadaceae</taxon>
        <taxon>Parasphingorhabdus</taxon>
    </lineage>
</organism>
<evidence type="ECO:0000313" key="2">
    <source>
        <dbReference type="EMBL" id="QJB70062.1"/>
    </source>
</evidence>
<evidence type="ECO:0000313" key="3">
    <source>
        <dbReference type="Proteomes" id="UP000501600"/>
    </source>
</evidence>
<gene>
    <name evidence="2" type="ORF">HF685_12820</name>
</gene>
<dbReference type="PANTHER" id="PTHR43792">
    <property type="entry name" value="GNAT FAMILY, PUTATIVE (AFU_ORTHOLOGUE AFUA_3G00765)-RELATED-RELATED"/>
    <property type="match status" value="1"/>
</dbReference>
<dbReference type="Proteomes" id="UP000501600">
    <property type="component" value="Chromosome"/>
</dbReference>
<dbReference type="PANTHER" id="PTHR43792:SF1">
    <property type="entry name" value="N-ACETYLTRANSFERASE DOMAIN-CONTAINING PROTEIN"/>
    <property type="match status" value="1"/>
</dbReference>
<accession>A0A6H2DN16</accession>
<dbReference type="InterPro" id="IPR051531">
    <property type="entry name" value="N-acetyltransferase"/>
</dbReference>
<reference evidence="2 3" key="1">
    <citation type="submission" date="2020-04" db="EMBL/GenBank/DDBJ databases">
        <title>Genome sequence for Sphingorhabdus sp. strain M1.</title>
        <authorList>
            <person name="Park S.-J."/>
        </authorList>
    </citation>
    <scope>NUCLEOTIDE SEQUENCE [LARGE SCALE GENOMIC DNA]</scope>
    <source>
        <strain evidence="2 3">JK6</strain>
    </source>
</reference>
<dbReference type="KEGG" id="phao:HF685_12820"/>
<keyword evidence="2" id="KW-0808">Transferase</keyword>
<keyword evidence="3" id="KW-1185">Reference proteome</keyword>
<dbReference type="Gene3D" id="3.40.630.30">
    <property type="match status" value="1"/>
</dbReference>
<evidence type="ECO:0000259" key="1">
    <source>
        <dbReference type="PROSITE" id="PS51186"/>
    </source>
</evidence>